<evidence type="ECO:0000313" key="2">
    <source>
        <dbReference type="EMBL" id="GFO68206.1"/>
    </source>
</evidence>
<dbReference type="PANTHER" id="PTHR37952">
    <property type="match status" value="1"/>
</dbReference>
<dbReference type="InterPro" id="IPR010292">
    <property type="entry name" value="Uncharacterised_CreA"/>
</dbReference>
<accession>A0A6V8N6K6</accession>
<comment type="caution">
    <text evidence="2">The sequence shown here is derived from an EMBL/GenBank/DDBJ whole genome shotgun (WGS) entry which is preliminary data.</text>
</comment>
<dbReference type="RefSeq" id="WP_198424475.1">
    <property type="nucleotide sequence ID" value="NZ_BLXZ01000003.1"/>
</dbReference>
<name>A0A6V8N6K6_9BACT</name>
<evidence type="ECO:0000256" key="1">
    <source>
        <dbReference type="SAM" id="SignalP"/>
    </source>
</evidence>
<feature type="signal peptide" evidence="1">
    <location>
        <begin position="1"/>
        <end position="23"/>
    </location>
</feature>
<keyword evidence="3" id="KW-1185">Reference proteome</keyword>
<dbReference type="EMBL" id="BLXZ01000003">
    <property type="protein sequence ID" value="GFO68206.1"/>
    <property type="molecule type" value="Genomic_DNA"/>
</dbReference>
<dbReference type="GO" id="GO:0005829">
    <property type="term" value="C:cytosol"/>
    <property type="evidence" value="ECO:0007669"/>
    <property type="project" value="TreeGrafter"/>
</dbReference>
<protein>
    <recommendedName>
        <fullName evidence="4">Protein CreA</fullName>
    </recommendedName>
</protein>
<organism evidence="2 3">
    <name type="scientific">Geomonas limicola</name>
    <dbReference type="NCBI Taxonomy" id="2740186"/>
    <lineage>
        <taxon>Bacteria</taxon>
        <taxon>Pseudomonadati</taxon>
        <taxon>Thermodesulfobacteriota</taxon>
        <taxon>Desulfuromonadia</taxon>
        <taxon>Geobacterales</taxon>
        <taxon>Geobacteraceae</taxon>
        <taxon>Geomonas</taxon>
    </lineage>
</organism>
<dbReference type="Proteomes" id="UP000587586">
    <property type="component" value="Unassembled WGS sequence"/>
</dbReference>
<feature type="chain" id="PRO_5027646877" description="Protein CreA" evidence="1">
    <location>
        <begin position="24"/>
        <end position="154"/>
    </location>
</feature>
<evidence type="ECO:0008006" key="4">
    <source>
        <dbReference type="Google" id="ProtNLM"/>
    </source>
</evidence>
<sequence length="154" mass="16740">MKFSMQVVLAGLALLLGAAPAFAEKVGEVSTEFIMTGPNSKIVIEAFDDPQVPGVTCHVSYPTKGGIKGALGLVEERSEASIACRQIGPITLPGNLKEGEEVFSKSRSVLFKKLHVVRFLDRKRNVLVYLAFTDKLVNGSPKHSISSVPIMQWR</sequence>
<dbReference type="PIRSF" id="PIRSF003174">
    <property type="entry name" value="CreA"/>
    <property type="match status" value="1"/>
</dbReference>
<gene>
    <name evidence="2" type="ORF">GMLC_17850</name>
</gene>
<evidence type="ECO:0000313" key="3">
    <source>
        <dbReference type="Proteomes" id="UP000587586"/>
    </source>
</evidence>
<dbReference type="AlphaFoldDB" id="A0A6V8N6K6"/>
<dbReference type="PANTHER" id="PTHR37952:SF2">
    <property type="entry name" value="PROTEIN CREA"/>
    <property type="match status" value="1"/>
</dbReference>
<keyword evidence="1" id="KW-0732">Signal</keyword>
<dbReference type="Pfam" id="PF05981">
    <property type="entry name" value="CreA"/>
    <property type="match status" value="1"/>
</dbReference>
<reference evidence="3" key="1">
    <citation type="submission" date="2020-06" db="EMBL/GenBank/DDBJ databases">
        <title>Draft genomic sequecing of Geomonas sp. Red745.</title>
        <authorList>
            <person name="Itoh H."/>
            <person name="Xu Z.X."/>
            <person name="Ushijima N."/>
            <person name="Masuda Y."/>
            <person name="Shiratori Y."/>
            <person name="Senoo K."/>
        </authorList>
    </citation>
    <scope>NUCLEOTIDE SEQUENCE [LARGE SCALE GENOMIC DNA]</scope>
    <source>
        <strain evidence="3">Red745</strain>
    </source>
</reference>
<proteinExistence type="predicted"/>